<keyword evidence="3 6" id="KW-0812">Transmembrane</keyword>
<keyword evidence="2" id="KW-1003">Cell membrane</keyword>
<organism evidence="9 10">
    <name type="scientific">Fibrisoma montanum</name>
    <dbReference type="NCBI Taxonomy" id="2305895"/>
    <lineage>
        <taxon>Bacteria</taxon>
        <taxon>Pseudomonadati</taxon>
        <taxon>Bacteroidota</taxon>
        <taxon>Cytophagia</taxon>
        <taxon>Cytophagales</taxon>
        <taxon>Spirosomataceae</taxon>
        <taxon>Fibrisoma</taxon>
    </lineage>
</organism>
<dbReference type="RefSeq" id="WP_119666779.1">
    <property type="nucleotide sequence ID" value="NZ_QXED01000002.1"/>
</dbReference>
<dbReference type="EMBL" id="QXED01000002">
    <property type="protein sequence ID" value="RIV24891.1"/>
    <property type="molecule type" value="Genomic_DNA"/>
</dbReference>
<feature type="transmembrane region" description="Helical" evidence="6">
    <location>
        <begin position="467"/>
        <end position="488"/>
    </location>
</feature>
<dbReference type="PANTHER" id="PTHR30572">
    <property type="entry name" value="MEMBRANE COMPONENT OF TRANSPORTER-RELATED"/>
    <property type="match status" value="1"/>
</dbReference>
<evidence type="ECO:0000256" key="1">
    <source>
        <dbReference type="ARBA" id="ARBA00004651"/>
    </source>
</evidence>
<dbReference type="GO" id="GO:0022857">
    <property type="term" value="F:transmembrane transporter activity"/>
    <property type="evidence" value="ECO:0007669"/>
    <property type="project" value="TreeGrafter"/>
</dbReference>
<feature type="transmembrane region" description="Helical" evidence="6">
    <location>
        <begin position="849"/>
        <end position="871"/>
    </location>
</feature>
<dbReference type="InterPro" id="IPR047699">
    <property type="entry name" value="Permease_put_prefix"/>
</dbReference>
<evidence type="ECO:0000313" key="9">
    <source>
        <dbReference type="EMBL" id="RIV24891.1"/>
    </source>
</evidence>
<reference evidence="9 10" key="1">
    <citation type="submission" date="2018-08" db="EMBL/GenBank/DDBJ databases">
        <title>Fibrisoma montanum sp. nov., isolated from Danxia mountain soil.</title>
        <authorList>
            <person name="Huang Y."/>
        </authorList>
    </citation>
    <scope>NUCLEOTIDE SEQUENCE [LARGE SCALE GENOMIC DNA]</scope>
    <source>
        <strain evidence="9 10">HYT19</strain>
    </source>
</reference>
<evidence type="ECO:0000256" key="3">
    <source>
        <dbReference type="ARBA" id="ARBA00022692"/>
    </source>
</evidence>
<dbReference type="Pfam" id="PF02687">
    <property type="entry name" value="FtsX"/>
    <property type="match status" value="2"/>
</dbReference>
<evidence type="ECO:0000256" key="2">
    <source>
        <dbReference type="ARBA" id="ARBA00022475"/>
    </source>
</evidence>
<feature type="domain" description="ABC3 transporter permease C-terminal" evidence="7">
    <location>
        <begin position="769"/>
        <end position="880"/>
    </location>
</feature>
<evidence type="ECO:0000259" key="8">
    <source>
        <dbReference type="Pfam" id="PF12704"/>
    </source>
</evidence>
<dbReference type="GO" id="GO:0005886">
    <property type="term" value="C:plasma membrane"/>
    <property type="evidence" value="ECO:0007669"/>
    <property type="project" value="UniProtKB-SubCell"/>
</dbReference>
<dbReference type="InterPro" id="IPR050250">
    <property type="entry name" value="Macrolide_Exporter_MacB"/>
</dbReference>
<keyword evidence="4 6" id="KW-1133">Transmembrane helix</keyword>
<evidence type="ECO:0000256" key="6">
    <source>
        <dbReference type="SAM" id="Phobius"/>
    </source>
</evidence>
<feature type="transmembrane region" description="Helical" evidence="6">
    <location>
        <begin position="765"/>
        <end position="789"/>
    </location>
</feature>
<comment type="caution">
    <text evidence="9">The sequence shown here is derived from an EMBL/GenBank/DDBJ whole genome shotgun (WGS) entry which is preliminary data.</text>
</comment>
<feature type="transmembrane region" description="Helical" evidence="6">
    <location>
        <begin position="100"/>
        <end position="121"/>
    </location>
</feature>
<feature type="domain" description="ABC3 transporter permease C-terminal" evidence="7">
    <location>
        <begin position="379"/>
        <end position="494"/>
    </location>
</feature>
<feature type="transmembrane region" description="Helical" evidence="6">
    <location>
        <begin position="801"/>
        <end position="829"/>
    </location>
</feature>
<evidence type="ECO:0000259" key="7">
    <source>
        <dbReference type="Pfam" id="PF02687"/>
    </source>
</evidence>
<dbReference type="OrthoDB" id="5933722at2"/>
<gene>
    <name evidence="9" type="ORF">DYU11_06115</name>
</gene>
<feature type="transmembrane region" description="Helical" evidence="6">
    <location>
        <begin position="371"/>
        <end position="392"/>
    </location>
</feature>
<protein>
    <submittedName>
        <fullName evidence="9">ABC transporter permease</fullName>
    </submittedName>
</protein>
<feature type="transmembrane region" description="Helical" evidence="6">
    <location>
        <begin position="509"/>
        <end position="534"/>
    </location>
</feature>
<evidence type="ECO:0000313" key="10">
    <source>
        <dbReference type="Proteomes" id="UP000283523"/>
    </source>
</evidence>
<dbReference type="Pfam" id="PF12704">
    <property type="entry name" value="MacB_PCD"/>
    <property type="match status" value="2"/>
</dbReference>
<dbReference type="Proteomes" id="UP000283523">
    <property type="component" value="Unassembled WGS sequence"/>
</dbReference>
<sequence>MKSTPPRWAQRLLAWLHPANTLEEVEGDLDELYAYWHQRAGKTQATLRYLLNVLSVLPPFVRRRQQPHSYPQPSLFHPDMIRSYIKIALRNLWRSKGYTAVNVVGLSVAFCICLFLFLTAYRQFTFDSFHKDGDRIFQTYLFANDPERVSRTGGMPLPLMPALKADFPEVEAAARIMSGRTSLVEYRGKYVDKMVIQTDPDFLTLFSFPLIKGSSDVALRDLSSIVVSEAMAKAVFGNEDPIGKHLLIGSEGNKKQYIVTGIIADSPDNSSVHYDALVRIETAPNYQTDKDNWYANSHRVFIRVAPDVDQTAFEARLKPFAQKYFANTIQDLRKKGAKPDERSDVFAIRLQKLADVHFDRDISNGKGAPIALIYVLIGIGVFILSIACINFINMSIARSFTRAKEVGVRKSLGAQKHQLFGQIWSESTFICFIGFVTGITLTCLLLGTFNSTFQTKFTLTYAFQPGFIAWMVGVFVVVTFIAGGYPAWQMARFNAVEVLKGKVSLKRPGLLRNSLIVTQFTMSSLLACCTLIAIQQVDHLRQQPVGFDKEQVISIPVGNQVNGRQVLGRLRNRLTNDPTVLAVTGTSTNLGKGKDRVTSRSTFGFTYKGKQITTDWLLVDYDYLKTLDMKLLAGRDFDPAYAADSVNRVVVTESMAKLIDAKQPVGAFIRDDSDTTGAKSEIIGVVPDFQLYSVADEARPIAMHISNREDIHYVFVRVAPQSLAQSMDKIKKIWQEVAPQSEFLGSFLDENVDGWYQNEQAMSQIFSLAASIAMLLSCLGLFAIALLVIEQRTKEIGIRKVMGASVVNIIVVLSRDFVKLVAIALAIAIPLAWFGMQKWLDNYAERITISIWIFAGVGLASLLAALATVSFHSIKAALMNPVKSLRSE</sequence>
<keyword evidence="10" id="KW-1185">Reference proteome</keyword>
<feature type="transmembrane region" description="Helical" evidence="6">
    <location>
        <begin position="429"/>
        <end position="447"/>
    </location>
</feature>
<dbReference type="InterPro" id="IPR003838">
    <property type="entry name" value="ABC3_permease_C"/>
</dbReference>
<keyword evidence="5 6" id="KW-0472">Membrane</keyword>
<evidence type="ECO:0000256" key="5">
    <source>
        <dbReference type="ARBA" id="ARBA00023136"/>
    </source>
</evidence>
<dbReference type="AlphaFoldDB" id="A0A418MDM9"/>
<comment type="subcellular location">
    <subcellularLocation>
        <location evidence="1">Cell membrane</location>
        <topology evidence="1">Multi-pass membrane protein</topology>
    </subcellularLocation>
</comment>
<name>A0A418MDM9_9BACT</name>
<proteinExistence type="predicted"/>
<feature type="domain" description="MacB-like periplasmic core" evidence="8">
    <location>
        <begin position="576"/>
        <end position="732"/>
    </location>
</feature>
<dbReference type="NCBIfam" id="NF038404">
    <property type="entry name" value="perm_prefix_2"/>
    <property type="match status" value="1"/>
</dbReference>
<dbReference type="PANTHER" id="PTHR30572:SF18">
    <property type="entry name" value="ABC-TYPE MACROLIDE FAMILY EXPORT SYSTEM PERMEASE COMPONENT 2"/>
    <property type="match status" value="1"/>
</dbReference>
<feature type="domain" description="MacB-like periplasmic core" evidence="8">
    <location>
        <begin position="104"/>
        <end position="318"/>
    </location>
</feature>
<accession>A0A418MDM9</accession>
<evidence type="ECO:0000256" key="4">
    <source>
        <dbReference type="ARBA" id="ARBA00022989"/>
    </source>
</evidence>
<dbReference type="InterPro" id="IPR025857">
    <property type="entry name" value="MacB_PCD"/>
</dbReference>